<accession>Q8MVP4</accession>
<sequence>AGECFLNRNTMNYLIIYLSIFVLLYWTINLCNAQSGTCASSYCGPNTRCEDLPKGPTCFCKDGYVRAQFGCNPRLTPPPQFCYDQSRNCYFPLNWRYTSPCPNSYTVACLTPPSLTYAPNYCPTLTPRPVGNNLGLVYFYLSQAVNGPDPPVEPPGPPVDPPATKGGR</sequence>
<organism evidence="5">
    <name type="scientific">Boltenia villosa</name>
    <name type="common">Spiny-headed tunicate</name>
    <name type="synonym">Cynthia villosa</name>
    <dbReference type="NCBI Taxonomy" id="63515"/>
    <lineage>
        <taxon>Eukaryota</taxon>
        <taxon>Metazoa</taxon>
        <taxon>Chordata</taxon>
        <taxon>Tunicata</taxon>
        <taxon>Ascidiacea</taxon>
        <taxon>Stolidobranchia</taxon>
        <taxon>Pyuridae</taxon>
        <taxon>Boltenia</taxon>
    </lineage>
</organism>
<feature type="transmembrane region" description="Helical" evidence="3">
    <location>
        <begin position="12"/>
        <end position="28"/>
    </location>
</feature>
<evidence type="ECO:0000256" key="2">
    <source>
        <dbReference type="SAM" id="MobiDB-lite"/>
    </source>
</evidence>
<evidence type="ECO:0000256" key="1">
    <source>
        <dbReference type="PROSITE-ProRule" id="PRU00076"/>
    </source>
</evidence>
<gene>
    <name evidence="5" type="primary">crp</name>
</gene>
<evidence type="ECO:0000313" key="5">
    <source>
        <dbReference type="EMBL" id="AAM76097.1"/>
    </source>
</evidence>
<feature type="region of interest" description="Disordered" evidence="2">
    <location>
        <begin position="148"/>
        <end position="168"/>
    </location>
</feature>
<feature type="domain" description="EGF-like" evidence="4">
    <location>
        <begin position="34"/>
        <end position="70"/>
    </location>
</feature>
<evidence type="ECO:0000256" key="3">
    <source>
        <dbReference type="SAM" id="Phobius"/>
    </source>
</evidence>
<keyword evidence="1" id="KW-0245">EGF-like domain</keyword>
<keyword evidence="3" id="KW-0472">Membrane</keyword>
<protein>
    <submittedName>
        <fullName evidence="5">Crumbs-like protein</fullName>
    </submittedName>
</protein>
<feature type="compositionally biased region" description="Pro residues" evidence="2">
    <location>
        <begin position="148"/>
        <end position="161"/>
    </location>
</feature>
<feature type="non-terminal residue" evidence="5">
    <location>
        <position position="1"/>
    </location>
</feature>
<dbReference type="EMBL" id="AF483017">
    <property type="protein sequence ID" value="AAM76097.1"/>
    <property type="molecule type" value="mRNA"/>
</dbReference>
<reference evidence="5" key="1">
    <citation type="journal article" date="2002" name="Development">
        <title>A molecular analysis of ascidian metamorphosis reveals activation of an innate immune response.</title>
        <authorList>
            <person name="Davidson B."/>
            <person name="Swalla B.J."/>
        </authorList>
    </citation>
    <scope>NUCLEOTIDE SEQUENCE</scope>
</reference>
<dbReference type="AlphaFoldDB" id="Q8MVP4"/>
<dbReference type="PROSITE" id="PS50026">
    <property type="entry name" value="EGF_3"/>
    <property type="match status" value="1"/>
</dbReference>
<evidence type="ECO:0000259" key="4">
    <source>
        <dbReference type="PROSITE" id="PS50026"/>
    </source>
</evidence>
<keyword evidence="3" id="KW-0812">Transmembrane</keyword>
<proteinExistence type="evidence at transcript level"/>
<name>Q8MVP4_BOLVI</name>
<comment type="caution">
    <text evidence="1">Lacks conserved residue(s) required for the propagation of feature annotation.</text>
</comment>
<keyword evidence="3" id="KW-1133">Transmembrane helix</keyword>
<dbReference type="InterPro" id="IPR000742">
    <property type="entry name" value="EGF"/>
</dbReference>